<keyword evidence="1" id="KW-0560">Oxidoreductase</keyword>
<sequence>MITEIVTFKLPKGISRAEVMEKYRTTAPAWSKNTDLIRKNYFFDEAESLGGGVYVWTSPEAAEKWHGEDYKQRIREIYGSEVTMTRFDTLLVVDNVSREVSELDAD</sequence>
<dbReference type="SUPFAM" id="SSF54909">
    <property type="entry name" value="Dimeric alpha+beta barrel"/>
    <property type="match status" value="1"/>
</dbReference>
<dbReference type="GO" id="GO:0004497">
    <property type="term" value="F:monooxygenase activity"/>
    <property type="evidence" value="ECO:0007669"/>
    <property type="project" value="UniProtKB-KW"/>
</dbReference>
<organism evidence="1 2">
    <name type="scientific">Sulfitobacter pacificus</name>
    <dbReference type="NCBI Taxonomy" id="1499314"/>
    <lineage>
        <taxon>Bacteria</taxon>
        <taxon>Pseudomonadati</taxon>
        <taxon>Pseudomonadota</taxon>
        <taxon>Alphaproteobacteria</taxon>
        <taxon>Rhodobacterales</taxon>
        <taxon>Roseobacteraceae</taxon>
        <taxon>Sulfitobacter</taxon>
    </lineage>
</organism>
<evidence type="ECO:0000313" key="2">
    <source>
        <dbReference type="Proteomes" id="UP001161388"/>
    </source>
</evidence>
<gene>
    <name evidence="1" type="ORF">GCM10007927_23810</name>
</gene>
<reference evidence="1" key="2">
    <citation type="submission" date="2023-01" db="EMBL/GenBank/DDBJ databases">
        <title>Draft genome sequence of Sulfitobacter pacificus strain NBRC 109915.</title>
        <authorList>
            <person name="Sun Q."/>
            <person name="Mori K."/>
        </authorList>
    </citation>
    <scope>NUCLEOTIDE SEQUENCE</scope>
    <source>
        <strain evidence="1">NBRC 109915</strain>
    </source>
</reference>
<protein>
    <submittedName>
        <fullName evidence="1">Monooxygenase</fullName>
    </submittedName>
</protein>
<keyword evidence="1" id="KW-0503">Monooxygenase</keyword>
<comment type="caution">
    <text evidence="1">The sequence shown here is derived from an EMBL/GenBank/DDBJ whole genome shotgun (WGS) entry which is preliminary data.</text>
</comment>
<keyword evidence="2" id="KW-1185">Reference proteome</keyword>
<dbReference type="RefSeq" id="WP_284373688.1">
    <property type="nucleotide sequence ID" value="NZ_BSNL01000001.1"/>
</dbReference>
<dbReference type="Proteomes" id="UP001161388">
    <property type="component" value="Unassembled WGS sequence"/>
</dbReference>
<dbReference type="InterPro" id="IPR011008">
    <property type="entry name" value="Dimeric_a/b-barrel"/>
</dbReference>
<accession>A0ABQ5VKP6</accession>
<name>A0ABQ5VKP6_9RHOB</name>
<dbReference type="Gene3D" id="3.30.70.100">
    <property type="match status" value="1"/>
</dbReference>
<dbReference type="EMBL" id="BSNL01000001">
    <property type="protein sequence ID" value="GLQ27578.1"/>
    <property type="molecule type" value="Genomic_DNA"/>
</dbReference>
<evidence type="ECO:0000313" key="1">
    <source>
        <dbReference type="EMBL" id="GLQ27578.1"/>
    </source>
</evidence>
<reference evidence="1" key="1">
    <citation type="journal article" date="2014" name="Int. J. Syst. Evol. Microbiol.">
        <title>Complete genome of a new Firmicutes species belonging to the dominant human colonic microbiota ('Ruminococcus bicirculans') reveals two chromosomes and a selective capacity to utilize plant glucans.</title>
        <authorList>
            <consortium name="NISC Comparative Sequencing Program"/>
            <person name="Wegmann U."/>
            <person name="Louis P."/>
            <person name="Goesmann A."/>
            <person name="Henrissat B."/>
            <person name="Duncan S.H."/>
            <person name="Flint H.J."/>
        </authorList>
    </citation>
    <scope>NUCLEOTIDE SEQUENCE</scope>
    <source>
        <strain evidence="1">NBRC 109915</strain>
    </source>
</reference>
<proteinExistence type="predicted"/>